<gene>
    <name evidence="1" type="ORF">EYF80_052631</name>
</gene>
<comment type="caution">
    <text evidence="1">The sequence shown here is derived from an EMBL/GenBank/DDBJ whole genome shotgun (WGS) entry which is preliminary data.</text>
</comment>
<proteinExistence type="predicted"/>
<protein>
    <submittedName>
        <fullName evidence="1">Uncharacterized protein</fullName>
    </submittedName>
</protein>
<name>A0A4Z2F7T3_9TELE</name>
<reference evidence="1 2" key="1">
    <citation type="submission" date="2019-03" db="EMBL/GenBank/DDBJ databases">
        <title>First draft genome of Liparis tanakae, snailfish: a comprehensive survey of snailfish specific genes.</title>
        <authorList>
            <person name="Kim W."/>
            <person name="Song I."/>
            <person name="Jeong J.-H."/>
            <person name="Kim D."/>
            <person name="Kim S."/>
            <person name="Ryu S."/>
            <person name="Song J.Y."/>
            <person name="Lee S.K."/>
        </authorList>
    </citation>
    <scope>NUCLEOTIDE SEQUENCE [LARGE SCALE GENOMIC DNA]</scope>
    <source>
        <tissue evidence="1">Muscle</tissue>
    </source>
</reference>
<evidence type="ECO:0000313" key="2">
    <source>
        <dbReference type="Proteomes" id="UP000314294"/>
    </source>
</evidence>
<keyword evidence="2" id="KW-1185">Reference proteome</keyword>
<evidence type="ECO:0000313" key="1">
    <source>
        <dbReference type="EMBL" id="TNN37208.1"/>
    </source>
</evidence>
<dbReference type="EMBL" id="SRLO01001519">
    <property type="protein sequence ID" value="TNN37208.1"/>
    <property type="molecule type" value="Genomic_DNA"/>
</dbReference>
<dbReference type="AlphaFoldDB" id="A0A4Z2F7T3"/>
<organism evidence="1 2">
    <name type="scientific">Liparis tanakae</name>
    <name type="common">Tanaka's snailfish</name>
    <dbReference type="NCBI Taxonomy" id="230148"/>
    <lineage>
        <taxon>Eukaryota</taxon>
        <taxon>Metazoa</taxon>
        <taxon>Chordata</taxon>
        <taxon>Craniata</taxon>
        <taxon>Vertebrata</taxon>
        <taxon>Euteleostomi</taxon>
        <taxon>Actinopterygii</taxon>
        <taxon>Neopterygii</taxon>
        <taxon>Teleostei</taxon>
        <taxon>Neoteleostei</taxon>
        <taxon>Acanthomorphata</taxon>
        <taxon>Eupercaria</taxon>
        <taxon>Perciformes</taxon>
        <taxon>Cottioidei</taxon>
        <taxon>Cottales</taxon>
        <taxon>Liparidae</taxon>
        <taxon>Liparis</taxon>
    </lineage>
</organism>
<sequence length="146" mass="16403">MGVPQYLCLEISQSLSLELVRWPPTFCSRAFRVMESKACSLVRPENYREKRSGFLQSRAHGAATVQQSVGGQDGQGARPPGVTIFIHLLISQHCLINRLKQRPRLSSCSRMDWMLLRRRVGCVFLLGETRDESTGVEGVRKVGEAE</sequence>
<dbReference type="Proteomes" id="UP000314294">
    <property type="component" value="Unassembled WGS sequence"/>
</dbReference>
<accession>A0A4Z2F7T3</accession>